<name>A0AAD6Y8P2_9AGAR</name>
<dbReference type="Pfam" id="PF00646">
    <property type="entry name" value="F-box"/>
    <property type="match status" value="1"/>
</dbReference>
<dbReference type="AlphaFoldDB" id="A0AAD6Y8P2"/>
<evidence type="ECO:0000313" key="2">
    <source>
        <dbReference type="EMBL" id="KAJ7205733.1"/>
    </source>
</evidence>
<accession>A0AAD6Y8P2</accession>
<evidence type="ECO:0000313" key="3">
    <source>
        <dbReference type="Proteomes" id="UP001219525"/>
    </source>
</evidence>
<evidence type="ECO:0000259" key="1">
    <source>
        <dbReference type="Pfam" id="PF00646"/>
    </source>
</evidence>
<dbReference type="InterPro" id="IPR032675">
    <property type="entry name" value="LRR_dom_sf"/>
</dbReference>
<reference evidence="2" key="1">
    <citation type="submission" date="2023-03" db="EMBL/GenBank/DDBJ databases">
        <title>Massive genome expansion in bonnet fungi (Mycena s.s.) driven by repeated elements and novel gene families across ecological guilds.</title>
        <authorList>
            <consortium name="Lawrence Berkeley National Laboratory"/>
            <person name="Harder C.B."/>
            <person name="Miyauchi S."/>
            <person name="Viragh M."/>
            <person name="Kuo A."/>
            <person name="Thoen E."/>
            <person name="Andreopoulos B."/>
            <person name="Lu D."/>
            <person name="Skrede I."/>
            <person name="Drula E."/>
            <person name="Henrissat B."/>
            <person name="Morin E."/>
            <person name="Kohler A."/>
            <person name="Barry K."/>
            <person name="LaButti K."/>
            <person name="Morin E."/>
            <person name="Salamov A."/>
            <person name="Lipzen A."/>
            <person name="Mereny Z."/>
            <person name="Hegedus B."/>
            <person name="Baldrian P."/>
            <person name="Stursova M."/>
            <person name="Weitz H."/>
            <person name="Taylor A."/>
            <person name="Grigoriev I.V."/>
            <person name="Nagy L.G."/>
            <person name="Martin F."/>
            <person name="Kauserud H."/>
        </authorList>
    </citation>
    <scope>NUCLEOTIDE SEQUENCE</scope>
    <source>
        <strain evidence="2">9144</strain>
    </source>
</reference>
<comment type="caution">
    <text evidence="2">The sequence shown here is derived from an EMBL/GenBank/DDBJ whole genome shotgun (WGS) entry which is preliminary data.</text>
</comment>
<protein>
    <recommendedName>
        <fullName evidence="1">F-box domain-containing protein</fullName>
    </recommendedName>
</protein>
<dbReference type="CDD" id="cd09917">
    <property type="entry name" value="F-box_SF"/>
    <property type="match status" value="1"/>
</dbReference>
<organism evidence="2 3">
    <name type="scientific">Mycena pura</name>
    <dbReference type="NCBI Taxonomy" id="153505"/>
    <lineage>
        <taxon>Eukaryota</taxon>
        <taxon>Fungi</taxon>
        <taxon>Dikarya</taxon>
        <taxon>Basidiomycota</taxon>
        <taxon>Agaricomycotina</taxon>
        <taxon>Agaricomycetes</taxon>
        <taxon>Agaricomycetidae</taxon>
        <taxon>Agaricales</taxon>
        <taxon>Marasmiineae</taxon>
        <taxon>Mycenaceae</taxon>
        <taxon>Mycena</taxon>
    </lineage>
</organism>
<dbReference type="InterPro" id="IPR036047">
    <property type="entry name" value="F-box-like_dom_sf"/>
</dbReference>
<dbReference type="Proteomes" id="UP001219525">
    <property type="component" value="Unassembled WGS sequence"/>
</dbReference>
<dbReference type="SUPFAM" id="SSF52047">
    <property type="entry name" value="RNI-like"/>
    <property type="match status" value="1"/>
</dbReference>
<feature type="domain" description="F-box" evidence="1">
    <location>
        <begin position="7"/>
        <end position="42"/>
    </location>
</feature>
<dbReference type="SUPFAM" id="SSF81383">
    <property type="entry name" value="F-box domain"/>
    <property type="match status" value="1"/>
</dbReference>
<keyword evidence="3" id="KW-1185">Reference proteome</keyword>
<dbReference type="EMBL" id="JARJCW010000042">
    <property type="protein sequence ID" value="KAJ7205733.1"/>
    <property type="molecule type" value="Genomic_DNA"/>
</dbReference>
<sequence>MRVRNTFPNEIWLEILKHLPHHSLLQTSLTARGFCHLARPLLFLHFSIRPRGRTSTLSSAQAKKRLHFWLSDEIAPFVHSCTISRSHRGAGWYITNPPNPLFDVLLDNLQRFTNLQRLSVEGATFTGTAMSTLSGMLTLRHLDIEGCKVEAVESLEYPHQALALSSFAFADKQMFDCRLYPWIPFFCPDHLRELQLHCTPHRLYEKTQEIPLCPHVHRLSMDWFGIPINDCLAVLSRFPSTQVLRICDRSSDPAMDSLGSNAIPDIRDPFPVLRELTTPYNYLPTILPRAALTQLTVFICEPSELISSLEGLDLSMTIDYLNLELYNLK</sequence>
<dbReference type="InterPro" id="IPR001810">
    <property type="entry name" value="F-box_dom"/>
</dbReference>
<dbReference type="Gene3D" id="3.80.10.10">
    <property type="entry name" value="Ribonuclease Inhibitor"/>
    <property type="match status" value="1"/>
</dbReference>
<gene>
    <name evidence="2" type="ORF">GGX14DRAFT_568621</name>
</gene>
<proteinExistence type="predicted"/>